<sequence>MYLYDQLDRPAETVSSERRREQLEQFLRYIQLRPFSYSVWRLLRVDGALPAALLALLTTYLIVIVQFTHLYG</sequence>
<keyword evidence="3" id="KW-1185">Reference proteome</keyword>
<keyword evidence="1" id="KW-1133">Transmembrane helix</keyword>
<evidence type="ECO:0000313" key="2">
    <source>
        <dbReference type="EMBL" id="KAG7311284.1"/>
    </source>
</evidence>
<evidence type="ECO:0000313" key="3">
    <source>
        <dbReference type="Proteomes" id="UP000823941"/>
    </source>
</evidence>
<evidence type="ECO:0000256" key="1">
    <source>
        <dbReference type="SAM" id="Phobius"/>
    </source>
</evidence>
<name>A0ABQ7R1X8_PLUXY</name>
<keyword evidence="1" id="KW-0812">Transmembrane</keyword>
<accession>A0ABQ7R1X8</accession>
<feature type="transmembrane region" description="Helical" evidence="1">
    <location>
        <begin position="48"/>
        <end position="71"/>
    </location>
</feature>
<proteinExistence type="predicted"/>
<gene>
    <name evidence="2" type="ORF">JYU34_002315</name>
</gene>
<evidence type="ECO:0008006" key="4">
    <source>
        <dbReference type="Google" id="ProtNLM"/>
    </source>
</evidence>
<organism evidence="2 3">
    <name type="scientific">Plutella xylostella</name>
    <name type="common">Diamondback moth</name>
    <name type="synonym">Plutella maculipennis</name>
    <dbReference type="NCBI Taxonomy" id="51655"/>
    <lineage>
        <taxon>Eukaryota</taxon>
        <taxon>Metazoa</taxon>
        <taxon>Ecdysozoa</taxon>
        <taxon>Arthropoda</taxon>
        <taxon>Hexapoda</taxon>
        <taxon>Insecta</taxon>
        <taxon>Pterygota</taxon>
        <taxon>Neoptera</taxon>
        <taxon>Endopterygota</taxon>
        <taxon>Lepidoptera</taxon>
        <taxon>Glossata</taxon>
        <taxon>Ditrysia</taxon>
        <taxon>Yponomeutoidea</taxon>
        <taxon>Plutellidae</taxon>
        <taxon>Plutella</taxon>
    </lineage>
</organism>
<keyword evidence="1" id="KW-0472">Membrane</keyword>
<comment type="caution">
    <text evidence="2">The sequence shown here is derived from an EMBL/GenBank/DDBJ whole genome shotgun (WGS) entry which is preliminary data.</text>
</comment>
<dbReference type="EMBL" id="JAHIBW010000004">
    <property type="protein sequence ID" value="KAG7311284.1"/>
    <property type="molecule type" value="Genomic_DNA"/>
</dbReference>
<reference evidence="2 3" key="1">
    <citation type="submission" date="2021-06" db="EMBL/GenBank/DDBJ databases">
        <title>A haploid diamondback moth (Plutella xylostella L.) genome assembly resolves 31 chromosomes and identifies a diamide resistance mutation.</title>
        <authorList>
            <person name="Ward C.M."/>
            <person name="Perry K.D."/>
            <person name="Baker G."/>
            <person name="Powis K."/>
            <person name="Heckel D.G."/>
            <person name="Baxter S.W."/>
        </authorList>
    </citation>
    <scope>NUCLEOTIDE SEQUENCE [LARGE SCALE GENOMIC DNA]</scope>
    <source>
        <strain evidence="2 3">LV</strain>
        <tissue evidence="2">Single pupa</tissue>
    </source>
</reference>
<dbReference type="Proteomes" id="UP000823941">
    <property type="component" value="Chromosome 4"/>
</dbReference>
<protein>
    <recommendedName>
        <fullName evidence="4">Gustatory receptor</fullName>
    </recommendedName>
</protein>